<proteinExistence type="predicted"/>
<evidence type="ECO:0008006" key="3">
    <source>
        <dbReference type="Google" id="ProtNLM"/>
    </source>
</evidence>
<comment type="caution">
    <text evidence="1">The sequence shown here is derived from an EMBL/GenBank/DDBJ whole genome shotgun (WGS) entry which is preliminary data.</text>
</comment>
<dbReference type="Gene3D" id="3.90.1170.40">
    <property type="entry name" value="Molybdopterin biosynthesis MoaE subunit"/>
    <property type="match status" value="1"/>
</dbReference>
<organism evidence="1 2">
    <name type="scientific">Cerrena zonata</name>
    <dbReference type="NCBI Taxonomy" id="2478898"/>
    <lineage>
        <taxon>Eukaryota</taxon>
        <taxon>Fungi</taxon>
        <taxon>Dikarya</taxon>
        <taxon>Basidiomycota</taxon>
        <taxon>Agaricomycotina</taxon>
        <taxon>Agaricomycetes</taxon>
        <taxon>Polyporales</taxon>
        <taxon>Cerrenaceae</taxon>
        <taxon>Cerrena</taxon>
    </lineage>
</organism>
<dbReference type="SUPFAM" id="SSF54690">
    <property type="entry name" value="Molybdopterin synthase subunit MoaE"/>
    <property type="match status" value="1"/>
</dbReference>
<dbReference type="GO" id="GO:0006777">
    <property type="term" value="P:Mo-molybdopterin cofactor biosynthetic process"/>
    <property type="evidence" value="ECO:0007669"/>
    <property type="project" value="InterPro"/>
</dbReference>
<dbReference type="EMBL" id="JASBNA010000002">
    <property type="protein sequence ID" value="KAK7694733.1"/>
    <property type="molecule type" value="Genomic_DNA"/>
</dbReference>
<accession>A0AAW0GN14</accession>
<dbReference type="PANTHER" id="PTHR23404">
    <property type="entry name" value="MOLYBDOPTERIN SYNTHASE RELATED"/>
    <property type="match status" value="1"/>
</dbReference>
<dbReference type="Proteomes" id="UP001385951">
    <property type="component" value="Unassembled WGS sequence"/>
</dbReference>
<keyword evidence="2" id="KW-1185">Reference proteome</keyword>
<name>A0AAW0GN14_9APHY</name>
<protein>
    <recommendedName>
        <fullName evidence="3">Molybdopterin synthase catalytic subunit</fullName>
    </recommendedName>
</protein>
<dbReference type="Pfam" id="PF02391">
    <property type="entry name" value="MoaE"/>
    <property type="match status" value="1"/>
</dbReference>
<gene>
    <name evidence="1" type="ORF">QCA50_001921</name>
</gene>
<dbReference type="InterPro" id="IPR036563">
    <property type="entry name" value="MoaE_sf"/>
</dbReference>
<evidence type="ECO:0000313" key="1">
    <source>
        <dbReference type="EMBL" id="KAK7694733.1"/>
    </source>
</evidence>
<sequence>MDIGTSSWPSASVEAVEEISEGIAVLTYNPLNSDEIIRSVADDRAGATAVFIGTTRNSFKGRSILNLDDIIAQATCRSGKVVTRLDYQAYSKLAIKTMSNIIRETHAKFSRSTHQAPDLPVQSIIRCSVYHRLGTVPVGEPSIVIAVSSPHRKESFLACEFILEEVKLKAQIWKREFYEGEEDEDAEWKANVS</sequence>
<evidence type="ECO:0000313" key="2">
    <source>
        <dbReference type="Proteomes" id="UP001385951"/>
    </source>
</evidence>
<dbReference type="InterPro" id="IPR003448">
    <property type="entry name" value="Mopterin_biosynth_MoaE"/>
</dbReference>
<reference evidence="1 2" key="1">
    <citation type="submission" date="2022-09" db="EMBL/GenBank/DDBJ databases">
        <authorList>
            <person name="Palmer J.M."/>
        </authorList>
    </citation>
    <scope>NUCLEOTIDE SEQUENCE [LARGE SCALE GENOMIC DNA]</scope>
    <source>
        <strain evidence="1 2">DSM 7382</strain>
    </source>
</reference>
<dbReference type="AlphaFoldDB" id="A0AAW0GN14"/>
<dbReference type="CDD" id="cd00756">
    <property type="entry name" value="MoaE"/>
    <property type="match status" value="1"/>
</dbReference>